<reference evidence="1 2" key="1">
    <citation type="submission" date="2013-08" db="EMBL/GenBank/DDBJ databases">
        <authorList>
            <person name="Durkin A.S."/>
            <person name="Haft D.R."/>
            <person name="McCorrison J."/>
            <person name="Torralba M."/>
            <person name="Gillis M."/>
            <person name="Haft D.H."/>
            <person name="Methe B."/>
            <person name="Sutton G."/>
            <person name="Nelson K.E."/>
        </authorList>
    </citation>
    <scope>NUCLEOTIDE SEQUENCE [LARGE SCALE GENOMIC DNA]</scope>
    <source>
        <strain evidence="1 2">F0067</strain>
    </source>
</reference>
<dbReference type="SUPFAM" id="SSF52058">
    <property type="entry name" value="L domain-like"/>
    <property type="match status" value="1"/>
</dbReference>
<dbReference type="AlphaFoldDB" id="U2P814"/>
<accession>U2P814</accession>
<dbReference type="InterPro" id="IPR032675">
    <property type="entry name" value="LRR_dom_sf"/>
</dbReference>
<protein>
    <submittedName>
        <fullName evidence="1">Leucine rich repeat protein</fullName>
    </submittedName>
</protein>
<sequence length="370" mass="39690">MSSWGLMTLSAFGQSKTIDVKTAGELSELIKAGDAVTELSITGHINKADFAYIDTALVKVEKLDLRSVTVDACVYRHVEYPANAIPDSAFMNKWELNTHHVAVYKGNATLKTIVLPASIEAIGVSAFNSIRAEKIDFSACKNLKTIERNAFEMAAMKEIDLSGLTALEDIRGNAFKQTSATSIVLDGCSALRSIGEYGFAQSYSISSMSLKGCGALASIANRCFLNLAKNSKPKSLVVDLSETALTELPESSFQSGKMTAVLFPSTLETIKAKAFNLASGLNQLTFKRADTKVESKAFATSVLEKAVVTVPAGSEEHYKALGFAHVKTATAIHSIVSGNAANAKIYTIDGRRVKEMGHGLYIINGRKVVK</sequence>
<gene>
    <name evidence="1" type="ORF">HMPREF9135_0185</name>
</gene>
<dbReference type="Gene3D" id="3.80.10.10">
    <property type="entry name" value="Ribonuclease Inhibitor"/>
    <property type="match status" value="2"/>
</dbReference>
<evidence type="ECO:0000313" key="2">
    <source>
        <dbReference type="Proteomes" id="UP000016648"/>
    </source>
</evidence>
<dbReference type="Pfam" id="PF13306">
    <property type="entry name" value="LRR_5"/>
    <property type="match status" value="2"/>
</dbReference>
<dbReference type="Proteomes" id="UP000016648">
    <property type="component" value="Unassembled WGS sequence"/>
</dbReference>
<proteinExistence type="predicted"/>
<name>U2P814_9BACT</name>
<dbReference type="PANTHER" id="PTHR45661">
    <property type="entry name" value="SURFACE ANTIGEN"/>
    <property type="match status" value="1"/>
</dbReference>
<organism evidence="1 2">
    <name type="scientific">Segatella baroniae F0067</name>
    <dbReference type="NCBI Taxonomy" id="1115809"/>
    <lineage>
        <taxon>Bacteria</taxon>
        <taxon>Pseudomonadati</taxon>
        <taxon>Bacteroidota</taxon>
        <taxon>Bacteroidia</taxon>
        <taxon>Bacteroidales</taxon>
        <taxon>Prevotellaceae</taxon>
        <taxon>Segatella</taxon>
    </lineage>
</organism>
<evidence type="ECO:0000313" key="1">
    <source>
        <dbReference type="EMBL" id="ERK39849.1"/>
    </source>
</evidence>
<dbReference type="PANTHER" id="PTHR45661:SF3">
    <property type="entry name" value="IG-LIKE DOMAIN-CONTAINING PROTEIN"/>
    <property type="match status" value="1"/>
</dbReference>
<dbReference type="EMBL" id="AWEY01000008">
    <property type="protein sequence ID" value="ERK39849.1"/>
    <property type="molecule type" value="Genomic_DNA"/>
</dbReference>
<comment type="caution">
    <text evidence="1">The sequence shown here is derived from an EMBL/GenBank/DDBJ whole genome shotgun (WGS) entry which is preliminary data.</text>
</comment>
<dbReference type="PATRIC" id="fig|1115809.3.peg.660"/>
<dbReference type="InterPro" id="IPR026906">
    <property type="entry name" value="LRR_5"/>
</dbReference>
<dbReference type="InterPro" id="IPR053139">
    <property type="entry name" value="Surface_bspA-like"/>
</dbReference>
<keyword evidence="2" id="KW-1185">Reference proteome</keyword>